<evidence type="ECO:0000256" key="1">
    <source>
        <dbReference type="ARBA" id="ARBA00000677"/>
    </source>
</evidence>
<dbReference type="Proteomes" id="UP000216442">
    <property type="component" value="Unassembled WGS sequence"/>
</dbReference>
<dbReference type="PROSITE" id="PS00761">
    <property type="entry name" value="SPASE_I_3"/>
    <property type="match status" value="1"/>
</dbReference>
<dbReference type="PANTHER" id="PTHR43390">
    <property type="entry name" value="SIGNAL PEPTIDASE I"/>
    <property type="match status" value="1"/>
</dbReference>
<dbReference type="Pfam" id="PF10502">
    <property type="entry name" value="Peptidase_S26"/>
    <property type="match status" value="1"/>
</dbReference>
<dbReference type="GO" id="GO:0004252">
    <property type="term" value="F:serine-type endopeptidase activity"/>
    <property type="evidence" value="ECO:0007669"/>
    <property type="project" value="InterPro"/>
</dbReference>
<evidence type="ECO:0000256" key="5">
    <source>
        <dbReference type="ARBA" id="ARBA00022801"/>
    </source>
</evidence>
<proteinExistence type="inferred from homology"/>
<evidence type="ECO:0000256" key="4">
    <source>
        <dbReference type="ARBA" id="ARBA00019232"/>
    </source>
</evidence>
<comment type="caution">
    <text evidence="9">The sequence shown here is derived from an EMBL/GenBank/DDBJ whole genome shotgun (WGS) entry which is preliminary data.</text>
</comment>
<dbReference type="NCBIfam" id="TIGR02227">
    <property type="entry name" value="sigpep_I_bact"/>
    <property type="match status" value="1"/>
</dbReference>
<keyword evidence="7" id="KW-0645">Protease</keyword>
<dbReference type="InterPro" id="IPR019758">
    <property type="entry name" value="Pept_S26A_signal_pept_1_CS"/>
</dbReference>
<keyword evidence="7" id="KW-1133">Transmembrane helix</keyword>
<evidence type="ECO:0000256" key="6">
    <source>
        <dbReference type="PIRSR" id="PIRSR600223-1"/>
    </source>
</evidence>
<dbReference type="InterPro" id="IPR000223">
    <property type="entry name" value="Pept_S26A_signal_pept_1"/>
</dbReference>
<evidence type="ECO:0000256" key="3">
    <source>
        <dbReference type="ARBA" id="ARBA00013208"/>
    </source>
</evidence>
<feature type="transmembrane region" description="Helical" evidence="7">
    <location>
        <begin position="33"/>
        <end position="55"/>
    </location>
</feature>
<dbReference type="SUPFAM" id="SSF51306">
    <property type="entry name" value="LexA/Signal peptidase"/>
    <property type="match status" value="1"/>
</dbReference>
<comment type="similarity">
    <text evidence="2 7">Belongs to the peptidase S26 family.</text>
</comment>
<reference evidence="9 10" key="1">
    <citation type="submission" date="2017-08" db="EMBL/GenBank/DDBJ databases">
        <title>Mesorhizobium wenxinae sp. nov., a novel rhizobial species isolated from root nodules of chickpea (Cicer arietinum L.).</title>
        <authorList>
            <person name="Zhang J."/>
        </authorList>
    </citation>
    <scope>NUCLEOTIDE SEQUENCE [LARGE SCALE GENOMIC DNA]</scope>
    <source>
        <strain evidence="9 10">SDW018</strain>
    </source>
</reference>
<gene>
    <name evidence="9" type="primary">lepB</name>
    <name evidence="9" type="ORF">CIT26_27305</name>
</gene>
<dbReference type="InterPro" id="IPR019533">
    <property type="entry name" value="Peptidase_S26"/>
</dbReference>
<dbReference type="InterPro" id="IPR019757">
    <property type="entry name" value="Pept_S26A_signal_pept_1_Lys-AS"/>
</dbReference>
<dbReference type="OrthoDB" id="9815782at2"/>
<dbReference type="GO" id="GO:0009003">
    <property type="term" value="F:signal peptidase activity"/>
    <property type="evidence" value="ECO:0007669"/>
    <property type="project" value="UniProtKB-EC"/>
</dbReference>
<dbReference type="GO" id="GO:0016020">
    <property type="term" value="C:membrane"/>
    <property type="evidence" value="ECO:0007669"/>
    <property type="project" value="UniProtKB-SubCell"/>
</dbReference>
<comment type="catalytic activity">
    <reaction evidence="1 7">
        <text>Cleavage of hydrophobic, N-terminal signal or leader sequences from secreted and periplasmic proteins.</text>
        <dbReference type="EC" id="3.4.21.89"/>
    </reaction>
</comment>
<keyword evidence="7" id="KW-0472">Membrane</keyword>
<dbReference type="EC" id="3.4.21.89" evidence="3 7"/>
<dbReference type="InterPro" id="IPR036286">
    <property type="entry name" value="LexA/Signal_pep-like_sf"/>
</dbReference>
<dbReference type="EMBL" id="NPKJ01000068">
    <property type="protein sequence ID" value="PAQ06256.1"/>
    <property type="molecule type" value="Genomic_DNA"/>
</dbReference>
<sequence length="256" mass="27953">MANLSSIGIAILSVVLVVPFAHRFKPDKWYAHGFSVLVLAFLASSLAAFAIRSFLFQPFSIPASSMVPTLEVGDYLFASKFAYGYSRYSVPFGLLPIEGRTFDTAPALGDIAVFRRPSDPSTDYIKRIVGLPGDKIQMIDGVLHINDQAVKLEETGSYSSEEILSAKMQRETLQNGVSYSVLDVIDGSMGDNTQPVVVPAGRYFMLGDNRDGSADSRFDMGTIPYENLVGKGVRLFWNSRGIDYSSPHTLDGLTGK</sequence>
<keyword evidence="5 7" id="KW-0378">Hydrolase</keyword>
<dbReference type="PANTHER" id="PTHR43390:SF1">
    <property type="entry name" value="CHLOROPLAST PROCESSING PEPTIDASE"/>
    <property type="match status" value="1"/>
</dbReference>
<organism evidence="9 10">
    <name type="scientific">Mesorhizobium temperatum</name>
    <dbReference type="NCBI Taxonomy" id="241416"/>
    <lineage>
        <taxon>Bacteria</taxon>
        <taxon>Pseudomonadati</taxon>
        <taxon>Pseudomonadota</taxon>
        <taxon>Alphaproteobacteria</taxon>
        <taxon>Hyphomicrobiales</taxon>
        <taxon>Phyllobacteriaceae</taxon>
        <taxon>Mesorhizobium</taxon>
    </lineage>
</organism>
<protein>
    <recommendedName>
        <fullName evidence="4 7">Signal peptidase I</fullName>
        <ecNumber evidence="3 7">3.4.21.89</ecNumber>
    </recommendedName>
</protein>
<feature type="active site" evidence="6">
    <location>
        <position position="126"/>
    </location>
</feature>
<dbReference type="Gene3D" id="2.10.109.10">
    <property type="entry name" value="Umud Fragment, subunit A"/>
    <property type="match status" value="1"/>
</dbReference>
<evidence type="ECO:0000313" key="9">
    <source>
        <dbReference type="EMBL" id="PAQ06256.1"/>
    </source>
</evidence>
<dbReference type="PROSITE" id="PS00760">
    <property type="entry name" value="SPASE_I_2"/>
    <property type="match status" value="1"/>
</dbReference>
<feature type="active site" evidence="6">
    <location>
        <position position="65"/>
    </location>
</feature>
<feature type="domain" description="Peptidase S26" evidence="8">
    <location>
        <begin position="38"/>
        <end position="237"/>
    </location>
</feature>
<dbReference type="GO" id="GO:0006465">
    <property type="term" value="P:signal peptide processing"/>
    <property type="evidence" value="ECO:0007669"/>
    <property type="project" value="InterPro"/>
</dbReference>
<dbReference type="PRINTS" id="PR00727">
    <property type="entry name" value="LEADERPTASE"/>
</dbReference>
<name>A0A271LG46_9HYPH</name>
<evidence type="ECO:0000256" key="2">
    <source>
        <dbReference type="ARBA" id="ARBA00009370"/>
    </source>
</evidence>
<evidence type="ECO:0000259" key="8">
    <source>
        <dbReference type="Pfam" id="PF10502"/>
    </source>
</evidence>
<comment type="subcellular location">
    <subcellularLocation>
        <location evidence="7">Membrane</location>
        <topology evidence="7">Single-pass type II membrane protein</topology>
    </subcellularLocation>
</comment>
<accession>A0A271LG46</accession>
<keyword evidence="10" id="KW-1185">Reference proteome</keyword>
<evidence type="ECO:0000256" key="7">
    <source>
        <dbReference type="RuleBase" id="RU362042"/>
    </source>
</evidence>
<dbReference type="CDD" id="cd06530">
    <property type="entry name" value="S26_SPase_I"/>
    <property type="match status" value="1"/>
</dbReference>
<evidence type="ECO:0000313" key="10">
    <source>
        <dbReference type="Proteomes" id="UP000216442"/>
    </source>
</evidence>
<dbReference type="AlphaFoldDB" id="A0A271LG46"/>
<keyword evidence="7" id="KW-0812">Transmembrane</keyword>